<dbReference type="OrthoDB" id="9814461at2"/>
<dbReference type="InterPro" id="IPR001851">
    <property type="entry name" value="ABC_transp_permease"/>
</dbReference>
<dbReference type="PANTHER" id="PTHR30482">
    <property type="entry name" value="HIGH-AFFINITY BRANCHED-CHAIN AMINO ACID TRANSPORT SYSTEM PERMEASE"/>
    <property type="match status" value="1"/>
</dbReference>
<evidence type="ECO:0000313" key="7">
    <source>
        <dbReference type="EMBL" id="TQL99214.1"/>
    </source>
</evidence>
<comment type="subcellular location">
    <subcellularLocation>
        <location evidence="1">Cell membrane</location>
        <topology evidence="1">Multi-pass membrane protein</topology>
    </subcellularLocation>
</comment>
<evidence type="ECO:0000256" key="5">
    <source>
        <dbReference type="ARBA" id="ARBA00023136"/>
    </source>
</evidence>
<dbReference type="GO" id="GO:0015658">
    <property type="term" value="F:branched-chain amino acid transmembrane transporter activity"/>
    <property type="evidence" value="ECO:0007669"/>
    <property type="project" value="InterPro"/>
</dbReference>
<feature type="transmembrane region" description="Helical" evidence="6">
    <location>
        <begin position="45"/>
        <end position="63"/>
    </location>
</feature>
<feature type="transmembrane region" description="Helical" evidence="6">
    <location>
        <begin position="221"/>
        <end position="246"/>
    </location>
</feature>
<dbReference type="CDD" id="cd06581">
    <property type="entry name" value="TM_PBP1_LivM_like"/>
    <property type="match status" value="1"/>
</dbReference>
<dbReference type="RefSeq" id="WP_141957841.1">
    <property type="nucleotide sequence ID" value="NZ_VFOZ01000001.1"/>
</dbReference>
<feature type="transmembrane region" description="Helical" evidence="6">
    <location>
        <begin position="93"/>
        <end position="113"/>
    </location>
</feature>
<organism evidence="7 8">
    <name type="scientific">Actinoallomurus bryophytorum</name>
    <dbReference type="NCBI Taxonomy" id="1490222"/>
    <lineage>
        <taxon>Bacteria</taxon>
        <taxon>Bacillati</taxon>
        <taxon>Actinomycetota</taxon>
        <taxon>Actinomycetes</taxon>
        <taxon>Streptosporangiales</taxon>
        <taxon>Thermomonosporaceae</taxon>
        <taxon>Actinoallomurus</taxon>
    </lineage>
</organism>
<evidence type="ECO:0000256" key="2">
    <source>
        <dbReference type="ARBA" id="ARBA00022475"/>
    </source>
</evidence>
<feature type="transmembrane region" description="Helical" evidence="6">
    <location>
        <begin position="171"/>
        <end position="190"/>
    </location>
</feature>
<evidence type="ECO:0000313" key="8">
    <source>
        <dbReference type="Proteomes" id="UP000316096"/>
    </source>
</evidence>
<dbReference type="Pfam" id="PF02653">
    <property type="entry name" value="BPD_transp_2"/>
    <property type="match status" value="1"/>
</dbReference>
<proteinExistence type="predicted"/>
<name>A0A543CQ35_9ACTN</name>
<feature type="transmembrane region" description="Helical" evidence="6">
    <location>
        <begin position="304"/>
        <end position="324"/>
    </location>
</feature>
<keyword evidence="4 6" id="KW-1133">Transmembrane helix</keyword>
<gene>
    <name evidence="7" type="ORF">FB559_4871</name>
</gene>
<feature type="transmembrane region" description="Helical" evidence="6">
    <location>
        <begin position="120"/>
        <end position="141"/>
    </location>
</feature>
<dbReference type="InterPro" id="IPR043428">
    <property type="entry name" value="LivM-like"/>
</dbReference>
<feature type="transmembrane region" description="Helical" evidence="6">
    <location>
        <begin position="258"/>
        <end position="283"/>
    </location>
</feature>
<evidence type="ECO:0000256" key="1">
    <source>
        <dbReference type="ARBA" id="ARBA00004651"/>
    </source>
</evidence>
<accession>A0A543CQ35</accession>
<keyword evidence="2" id="KW-1003">Cell membrane</keyword>
<sequence>MGRPLPAVLRPTLVRHAALAVLAALALYVLTNVLGAYRDLQMAQAAYFACAAVGLTVLTGLSGQISLGQGAFMAIGAYTTALLINGWHWPLAAALFASALVSAAAGLFVGAAAARLRGPYLAGATLALAVGLPELASYGPLTKHLGAQNGMSISPAPPPLSLGETFPLERWQAWIACGATVITMFLLANLTRSRFGRTFRAVRDDEIAASLAGIHVARTQVLAFVVAAACGGLGGGLLAFVTTLAAPGAFTITLSLQLVSAIILGGLGSLAGAIWGSLILVLVPSWASDVAQSAHLSHNVESNLPLAIYGLVLVVVMLAFPAGVQGGLRALFGPILAHARRSQ</sequence>
<evidence type="ECO:0000256" key="3">
    <source>
        <dbReference type="ARBA" id="ARBA00022692"/>
    </source>
</evidence>
<dbReference type="PANTHER" id="PTHR30482:SF20">
    <property type="entry name" value="HIGH-AFFINITY BRANCHED-CHAIN AMINO ACID TRANSPORT SYSTEM PERMEASE PROTEIN LIVM"/>
    <property type="match status" value="1"/>
</dbReference>
<keyword evidence="8" id="KW-1185">Reference proteome</keyword>
<reference evidence="7 8" key="1">
    <citation type="submission" date="2019-06" db="EMBL/GenBank/DDBJ databases">
        <title>Sequencing the genomes of 1000 actinobacteria strains.</title>
        <authorList>
            <person name="Klenk H.-P."/>
        </authorList>
    </citation>
    <scope>NUCLEOTIDE SEQUENCE [LARGE SCALE GENOMIC DNA]</scope>
    <source>
        <strain evidence="7 8">DSM 102200</strain>
    </source>
</reference>
<evidence type="ECO:0000256" key="6">
    <source>
        <dbReference type="SAM" id="Phobius"/>
    </source>
</evidence>
<dbReference type="GO" id="GO:0005886">
    <property type="term" value="C:plasma membrane"/>
    <property type="evidence" value="ECO:0007669"/>
    <property type="project" value="UniProtKB-SubCell"/>
</dbReference>
<dbReference type="EMBL" id="VFOZ01000001">
    <property type="protein sequence ID" value="TQL99214.1"/>
    <property type="molecule type" value="Genomic_DNA"/>
</dbReference>
<keyword evidence="3 6" id="KW-0812">Transmembrane</keyword>
<dbReference type="AlphaFoldDB" id="A0A543CQ35"/>
<keyword evidence="5 6" id="KW-0472">Membrane</keyword>
<evidence type="ECO:0000256" key="4">
    <source>
        <dbReference type="ARBA" id="ARBA00022989"/>
    </source>
</evidence>
<comment type="caution">
    <text evidence="7">The sequence shown here is derived from an EMBL/GenBank/DDBJ whole genome shotgun (WGS) entry which is preliminary data.</text>
</comment>
<dbReference type="Proteomes" id="UP000316096">
    <property type="component" value="Unassembled WGS sequence"/>
</dbReference>
<protein>
    <submittedName>
        <fullName evidence="7">Branched-chain amino acid transport system permease protein</fullName>
    </submittedName>
</protein>